<keyword evidence="2" id="KW-0472">Membrane</keyword>
<dbReference type="PANTHER" id="PTHR47520">
    <property type="entry name" value="CX DOMAIN-CONTAINING PROTEIN-RELATED"/>
    <property type="match status" value="1"/>
</dbReference>
<proteinExistence type="predicted"/>
<dbReference type="Pfam" id="PF01705">
    <property type="entry name" value="CX"/>
    <property type="match status" value="1"/>
</dbReference>
<dbReference type="EnsemblMetazoa" id="PPA40408.1">
    <property type="protein sequence ID" value="PPA40408.1"/>
    <property type="gene ID" value="WBGene00278777"/>
</dbReference>
<name>A0A2A6C494_PRIPA</name>
<feature type="compositionally biased region" description="Gly residues" evidence="1">
    <location>
        <begin position="30"/>
        <end position="46"/>
    </location>
</feature>
<organism evidence="4 5">
    <name type="scientific">Pristionchus pacificus</name>
    <name type="common">Parasitic nematode worm</name>
    <dbReference type="NCBI Taxonomy" id="54126"/>
    <lineage>
        <taxon>Eukaryota</taxon>
        <taxon>Metazoa</taxon>
        <taxon>Ecdysozoa</taxon>
        <taxon>Nematoda</taxon>
        <taxon>Chromadorea</taxon>
        <taxon>Rhabditida</taxon>
        <taxon>Rhabditina</taxon>
        <taxon>Diplogasteromorpha</taxon>
        <taxon>Diplogasteroidea</taxon>
        <taxon>Neodiplogasteridae</taxon>
        <taxon>Pristionchus</taxon>
    </lineage>
</organism>
<keyword evidence="5" id="KW-1185">Reference proteome</keyword>
<feature type="chain" id="PRO_5044236787" evidence="3">
    <location>
        <begin position="28"/>
        <end position="337"/>
    </location>
</feature>
<gene>
    <name evidence="4" type="primary">WBGene00278777</name>
</gene>
<dbReference type="PANTHER" id="PTHR47520:SF13">
    <property type="entry name" value="PROTEIN CBG10012"/>
    <property type="match status" value="1"/>
</dbReference>
<dbReference type="Proteomes" id="UP000005239">
    <property type="component" value="Unassembled WGS sequence"/>
</dbReference>
<evidence type="ECO:0000256" key="3">
    <source>
        <dbReference type="SAM" id="SignalP"/>
    </source>
</evidence>
<reference evidence="5" key="1">
    <citation type="journal article" date="2008" name="Nat. Genet.">
        <title>The Pristionchus pacificus genome provides a unique perspective on nematode lifestyle and parasitism.</title>
        <authorList>
            <person name="Dieterich C."/>
            <person name="Clifton S.W."/>
            <person name="Schuster L.N."/>
            <person name="Chinwalla A."/>
            <person name="Delehaunty K."/>
            <person name="Dinkelacker I."/>
            <person name="Fulton L."/>
            <person name="Fulton R."/>
            <person name="Godfrey J."/>
            <person name="Minx P."/>
            <person name="Mitreva M."/>
            <person name="Roeseler W."/>
            <person name="Tian H."/>
            <person name="Witte H."/>
            <person name="Yang S.P."/>
            <person name="Wilson R.K."/>
            <person name="Sommer R.J."/>
        </authorList>
    </citation>
    <scope>NUCLEOTIDE SEQUENCE [LARGE SCALE GENOMIC DNA]</scope>
    <source>
        <strain evidence="5">PS312</strain>
    </source>
</reference>
<protein>
    <submittedName>
        <fullName evidence="4">CX domain-containing protein</fullName>
    </submittedName>
</protein>
<evidence type="ECO:0000256" key="2">
    <source>
        <dbReference type="SAM" id="Phobius"/>
    </source>
</evidence>
<reference evidence="4" key="2">
    <citation type="submission" date="2022-06" db="UniProtKB">
        <authorList>
            <consortium name="EnsemblMetazoa"/>
        </authorList>
    </citation>
    <scope>IDENTIFICATION</scope>
    <source>
        <strain evidence="4">PS312</strain>
    </source>
</reference>
<accession>A0A2A6C494</accession>
<dbReference type="AlphaFoldDB" id="A0A2A6C494"/>
<accession>A0A8R1UW93</accession>
<feature type="signal peptide" evidence="3">
    <location>
        <begin position="1"/>
        <end position="27"/>
    </location>
</feature>
<feature type="compositionally biased region" description="Gly residues" evidence="1">
    <location>
        <begin position="54"/>
        <end position="79"/>
    </location>
</feature>
<sequence>MRIAGESCRLSLLFLITFSLLEYEVEARGGRGGGGRGGGGRGGGSRGSSRGSSGSRGGPSSGWGGGGGGGGGRSGGGWGNRAKVHSYRGGGGAFSARSNTPLITRSSISRSFFAPRASTLLFMTAGGMTGMHMGRMMHGGGGVYRGRQQGTNYDETATLLDVPDNSTVAMENTDELIPQDQSLVIVHPELPVLVAPTLAYFWGSSNLPTSNSSSCVEMKIANEHGMYSLCNISSMNRCVRPSAEVPDFIGRSITFQDGTPVRELAWLCPAAESCCEWECCDVTYESDESWMEWGFVFILVFFFLAVAAKRGRECMEERKLRGNVNRYQAGQPQRTNE</sequence>
<feature type="transmembrane region" description="Helical" evidence="2">
    <location>
        <begin position="290"/>
        <end position="308"/>
    </location>
</feature>
<feature type="region of interest" description="Disordered" evidence="1">
    <location>
        <begin position="29"/>
        <end position="82"/>
    </location>
</feature>
<keyword evidence="2" id="KW-0812">Transmembrane</keyword>
<dbReference type="InterPro" id="IPR002619">
    <property type="entry name" value="CX"/>
</dbReference>
<keyword evidence="2" id="KW-1133">Transmembrane helix</keyword>
<evidence type="ECO:0000313" key="5">
    <source>
        <dbReference type="Proteomes" id="UP000005239"/>
    </source>
</evidence>
<evidence type="ECO:0000256" key="1">
    <source>
        <dbReference type="SAM" id="MobiDB-lite"/>
    </source>
</evidence>
<evidence type="ECO:0000313" key="4">
    <source>
        <dbReference type="EnsemblMetazoa" id="PPA40408.1"/>
    </source>
</evidence>
<keyword evidence="3" id="KW-0732">Signal</keyword>